<dbReference type="AlphaFoldDB" id="A0A5S4HK52"/>
<comment type="similarity">
    <text evidence="1">Belongs to the non-flavoprotein flavin reductase family.</text>
</comment>
<evidence type="ECO:0000259" key="3">
    <source>
        <dbReference type="SMART" id="SM00903"/>
    </source>
</evidence>
<dbReference type="Pfam" id="PF01613">
    <property type="entry name" value="Flavin_Reduct"/>
    <property type="match status" value="1"/>
</dbReference>
<dbReference type="InterPro" id="IPR050268">
    <property type="entry name" value="NADH-dep_flavin_reductase"/>
</dbReference>
<dbReference type="Gene3D" id="2.30.110.10">
    <property type="entry name" value="Electron Transport, Fmn-binding Protein, Chain A"/>
    <property type="match status" value="1"/>
</dbReference>
<dbReference type="PANTHER" id="PTHR30466">
    <property type="entry name" value="FLAVIN REDUCTASE"/>
    <property type="match status" value="1"/>
</dbReference>
<dbReference type="InterPro" id="IPR002563">
    <property type="entry name" value="Flavin_Rdtase-like_dom"/>
</dbReference>
<dbReference type="EMBL" id="VCKZ01000029">
    <property type="protein sequence ID" value="TMR41180.1"/>
    <property type="molecule type" value="Genomic_DNA"/>
</dbReference>
<comment type="caution">
    <text evidence="4">The sequence shown here is derived from an EMBL/GenBank/DDBJ whole genome shotgun (WGS) entry which is preliminary data.</text>
</comment>
<evidence type="ECO:0000313" key="4">
    <source>
        <dbReference type="EMBL" id="TMR41180.1"/>
    </source>
</evidence>
<dbReference type="SUPFAM" id="SSF50475">
    <property type="entry name" value="FMN-binding split barrel"/>
    <property type="match status" value="1"/>
</dbReference>
<dbReference type="GO" id="GO:0042602">
    <property type="term" value="F:riboflavin reductase (NADPH) activity"/>
    <property type="evidence" value="ECO:0007669"/>
    <property type="project" value="TreeGrafter"/>
</dbReference>
<keyword evidence="5" id="KW-1185">Reference proteome</keyword>
<accession>A0A5S4HK52</accession>
<feature type="domain" description="Flavin reductase like" evidence="3">
    <location>
        <begin position="15"/>
        <end position="159"/>
    </location>
</feature>
<dbReference type="InterPro" id="IPR012349">
    <property type="entry name" value="Split_barrel_FMN-bd"/>
</dbReference>
<reference evidence="4 5" key="1">
    <citation type="submission" date="2019-05" db="EMBL/GenBank/DDBJ databases">
        <title>Draft genome sequence of Actinomadura geliboluensis A8036.</title>
        <authorList>
            <person name="Saricaoglu S."/>
            <person name="Isik K."/>
        </authorList>
    </citation>
    <scope>NUCLEOTIDE SEQUENCE [LARGE SCALE GENOMIC DNA]</scope>
    <source>
        <strain evidence="4 5">A8036</strain>
    </source>
</reference>
<dbReference type="GO" id="GO:0010181">
    <property type="term" value="F:FMN binding"/>
    <property type="evidence" value="ECO:0007669"/>
    <property type="project" value="InterPro"/>
</dbReference>
<name>A0A5S4HK52_9ACTN</name>
<dbReference type="OrthoDB" id="9792858at2"/>
<dbReference type="PANTHER" id="PTHR30466:SF11">
    <property type="entry name" value="FLAVIN-DEPENDENT MONOOXYGENASE, REDUCTASE SUBUNIT HSAB"/>
    <property type="match status" value="1"/>
</dbReference>
<proteinExistence type="inferred from homology"/>
<evidence type="ECO:0000256" key="1">
    <source>
        <dbReference type="ARBA" id="ARBA00008898"/>
    </source>
</evidence>
<keyword evidence="2" id="KW-0560">Oxidoreductase</keyword>
<gene>
    <name evidence="4" type="ORF">ETD96_06810</name>
</gene>
<dbReference type="Proteomes" id="UP000305238">
    <property type="component" value="Unassembled WGS sequence"/>
</dbReference>
<evidence type="ECO:0000313" key="5">
    <source>
        <dbReference type="Proteomes" id="UP000305238"/>
    </source>
</evidence>
<dbReference type="SMART" id="SM00903">
    <property type="entry name" value="Flavin_Reduct"/>
    <property type="match status" value="1"/>
</dbReference>
<organism evidence="4 5">
    <name type="scientific">Actinomadura geliboluensis</name>
    <dbReference type="NCBI Taxonomy" id="882440"/>
    <lineage>
        <taxon>Bacteria</taxon>
        <taxon>Bacillati</taxon>
        <taxon>Actinomycetota</taxon>
        <taxon>Actinomycetes</taxon>
        <taxon>Streptosporangiales</taxon>
        <taxon>Thermomonosporaceae</taxon>
        <taxon>Actinomadura</taxon>
    </lineage>
</organism>
<evidence type="ECO:0000256" key="2">
    <source>
        <dbReference type="ARBA" id="ARBA00023002"/>
    </source>
</evidence>
<protein>
    <submittedName>
        <fullName evidence="4">Flavin reductase family protein</fullName>
    </submittedName>
</protein>
<sequence length="163" mass="16917">MGAPVGRVTSFRDALGRFASGITVITSVGVDGAPAGFACQSFSSLSLDPPLVLFCVARTSTSWPKIAATGRFAVNILAADQRDVCRAFAASGGDKFAGVDWTRSPHGTAHLDGALATIDCAIADVHEAGDHLIVIGDVRELHAQREHGPLLYFRGGYAAGAVH</sequence>